<evidence type="ECO:0000256" key="1">
    <source>
        <dbReference type="SAM" id="MobiDB-lite"/>
    </source>
</evidence>
<proteinExistence type="predicted"/>
<dbReference type="EMBL" id="UINC01159051">
    <property type="protein sequence ID" value="SVD56923.1"/>
    <property type="molecule type" value="Genomic_DNA"/>
</dbReference>
<accession>A0A382WDQ0</accession>
<feature type="non-terminal residue" evidence="2">
    <location>
        <position position="35"/>
    </location>
</feature>
<name>A0A382WDQ0_9ZZZZ</name>
<sequence>MGHLIGGNSIAGHGTEAMDNSTPIDGSILNTVSMG</sequence>
<feature type="region of interest" description="Disordered" evidence="1">
    <location>
        <begin position="1"/>
        <end position="35"/>
    </location>
</feature>
<dbReference type="AlphaFoldDB" id="A0A382WDQ0"/>
<feature type="compositionally biased region" description="Polar residues" evidence="1">
    <location>
        <begin position="18"/>
        <end position="35"/>
    </location>
</feature>
<evidence type="ECO:0000313" key="2">
    <source>
        <dbReference type="EMBL" id="SVD56923.1"/>
    </source>
</evidence>
<protein>
    <submittedName>
        <fullName evidence="2">Uncharacterized protein</fullName>
    </submittedName>
</protein>
<reference evidence="2" key="1">
    <citation type="submission" date="2018-05" db="EMBL/GenBank/DDBJ databases">
        <authorList>
            <person name="Lanie J.A."/>
            <person name="Ng W.-L."/>
            <person name="Kazmierczak K.M."/>
            <person name="Andrzejewski T.M."/>
            <person name="Davidsen T.M."/>
            <person name="Wayne K.J."/>
            <person name="Tettelin H."/>
            <person name="Glass J.I."/>
            <person name="Rusch D."/>
            <person name="Podicherti R."/>
            <person name="Tsui H.-C.T."/>
            <person name="Winkler M.E."/>
        </authorList>
    </citation>
    <scope>NUCLEOTIDE SEQUENCE</scope>
</reference>
<organism evidence="2">
    <name type="scientific">marine metagenome</name>
    <dbReference type="NCBI Taxonomy" id="408172"/>
    <lineage>
        <taxon>unclassified sequences</taxon>
        <taxon>metagenomes</taxon>
        <taxon>ecological metagenomes</taxon>
    </lineage>
</organism>
<gene>
    <name evidence="2" type="ORF">METZ01_LOCUS409777</name>
</gene>